<gene>
    <name evidence="2" type="ORF">HX89_04555</name>
</gene>
<organism evidence="2 3">
    <name type="scientific">Dermacoccus nishinomiyaensis</name>
    <dbReference type="NCBI Taxonomy" id="1274"/>
    <lineage>
        <taxon>Bacteria</taxon>
        <taxon>Bacillati</taxon>
        <taxon>Actinomycetota</taxon>
        <taxon>Actinomycetes</taxon>
        <taxon>Micrococcales</taxon>
        <taxon>Dermacoccaceae</taxon>
        <taxon>Dermacoccus</taxon>
    </lineage>
</organism>
<dbReference type="KEGG" id="dni:HX89_04555"/>
<dbReference type="PANTHER" id="PTHR39420">
    <property type="match status" value="1"/>
</dbReference>
<dbReference type="EMBL" id="CP008889">
    <property type="protein sequence ID" value="AIF40341.1"/>
    <property type="molecule type" value="Genomic_DNA"/>
</dbReference>
<evidence type="ECO:0000313" key="2">
    <source>
        <dbReference type="EMBL" id="AIF40341.1"/>
    </source>
</evidence>
<feature type="compositionally biased region" description="Low complexity" evidence="1">
    <location>
        <begin position="536"/>
        <end position="546"/>
    </location>
</feature>
<feature type="compositionally biased region" description="Basic and acidic residues" evidence="1">
    <location>
        <begin position="523"/>
        <end position="535"/>
    </location>
</feature>
<evidence type="ECO:0000256" key="1">
    <source>
        <dbReference type="SAM" id="MobiDB-lite"/>
    </source>
</evidence>
<sequence length="575" mass="59557">MADDHNPMNPYGGRKDDDERGDANGGDGLEEMLRGLMGGGTPDPQMMDALRQMGMGSMDPAQMGMMQAQLQAMMSGDSGSAFNEQLAANVARQVVSAEGDPSVPTSTKSDVTQVAAVANLWLDAVTDFAAPGAPARALSRSEWVEATMPTWRKVVEPVAGGVGNAVADAMMKQLGSFDASDLSQLGIPEGMLPPGFDISSLSAQMTPMLKQMSAQMFGVQVGQAIGALAKESVTGTEVGLPLLRPNAVTILPHNVALFADGLELDAGEVHLYLAVREAARVRLYERVPWLDAALIAAVQTYAGDIRIDTDAIEEKLRDIDPQDAEALQGALAGNLFSPEPSDAQKHTLAHLENLLALVEGWVDVVTDAAVAQHLPNAAALSEVVRRRRASAGPAEKVFSSLVGLELRPRRLREAAALWTQLTDATDAATRDGVWSHPDHVPSATDLDDPSTFIARAGGEETPETGRDEMDDALDALLAQGLAEMGESSSAGGEGSGGSSTGRSSSDDASAGPASGEQAAMNPRDPRHDGPDDRADGAPGDADSAGSAKGGTSEDEGGAGDGHDQDGPTQGGTPGA</sequence>
<dbReference type="PANTHER" id="PTHR39420:SF2">
    <property type="entry name" value="HYDROLASE"/>
    <property type="match status" value="1"/>
</dbReference>
<dbReference type="HOGENOM" id="CLU_031872_1_0_11"/>
<dbReference type="Pfam" id="PF10103">
    <property type="entry name" value="Zincin_2"/>
    <property type="match status" value="1"/>
</dbReference>
<proteinExistence type="predicted"/>
<dbReference type="InterPro" id="IPR018766">
    <property type="entry name" value="Zinicin_2"/>
</dbReference>
<dbReference type="Gene3D" id="1.20.150.30">
    <property type="entry name" value="Zincin-like metallopeptidase, N-terminal domain"/>
    <property type="match status" value="1"/>
</dbReference>
<dbReference type="NCBIfam" id="TIGR03624">
    <property type="entry name" value="putative hydrolase"/>
    <property type="match status" value="1"/>
</dbReference>
<dbReference type="eggNOG" id="COG5282">
    <property type="taxonomic scope" value="Bacteria"/>
</dbReference>
<reference evidence="2 3" key="1">
    <citation type="submission" date="2014-07" db="EMBL/GenBank/DDBJ databases">
        <title>Genome Sequencing of Dermacoccus nishinomiyaensis.</title>
        <authorList>
            <person name="Hong K.W."/>
            <person name="Chan K.G."/>
        </authorList>
    </citation>
    <scope>NUCLEOTIDE SEQUENCE [LARGE SCALE GENOMIC DNA]</scope>
    <source>
        <strain evidence="2 3">M25</strain>
    </source>
</reference>
<accession>A0A075JDG1</accession>
<evidence type="ECO:0000313" key="3">
    <source>
        <dbReference type="Proteomes" id="UP000027986"/>
    </source>
</evidence>
<dbReference type="RefSeq" id="WP_038567303.1">
    <property type="nucleotide sequence ID" value="NZ_CP008889.1"/>
</dbReference>
<keyword evidence="3" id="KW-1185">Reference proteome</keyword>
<dbReference type="SUPFAM" id="SSF55486">
    <property type="entry name" value="Metalloproteases ('zincins'), catalytic domain"/>
    <property type="match status" value="1"/>
</dbReference>
<feature type="region of interest" description="Disordered" evidence="1">
    <location>
        <begin position="484"/>
        <end position="575"/>
    </location>
</feature>
<dbReference type="Proteomes" id="UP000027986">
    <property type="component" value="Chromosome"/>
</dbReference>
<dbReference type="AlphaFoldDB" id="A0A075JDG1"/>
<feature type="region of interest" description="Disordered" evidence="1">
    <location>
        <begin position="429"/>
        <end position="467"/>
    </location>
</feature>
<evidence type="ECO:0008006" key="4">
    <source>
        <dbReference type="Google" id="ProtNLM"/>
    </source>
</evidence>
<feature type="region of interest" description="Disordered" evidence="1">
    <location>
        <begin position="1"/>
        <end position="31"/>
    </location>
</feature>
<feature type="compositionally biased region" description="Basic and acidic residues" evidence="1">
    <location>
        <begin position="13"/>
        <end position="22"/>
    </location>
</feature>
<protein>
    <recommendedName>
        <fullName evidence="4">Zinc-dependent metalloprotease</fullName>
    </recommendedName>
</protein>
<feature type="compositionally biased region" description="Low complexity" evidence="1">
    <location>
        <begin position="500"/>
        <end position="516"/>
    </location>
</feature>
<name>A0A075JDG1_9MICO</name>
<dbReference type="GeneID" id="41840464"/>
<dbReference type="InterPro" id="IPR042271">
    <property type="entry name" value="Zinicin_2_N"/>
</dbReference>